<evidence type="ECO:0000313" key="1">
    <source>
        <dbReference type="EMBL" id="CAE1310992.1"/>
    </source>
</evidence>
<dbReference type="SUPFAM" id="SSF49899">
    <property type="entry name" value="Concanavalin A-like lectins/glucanases"/>
    <property type="match status" value="2"/>
</dbReference>
<comment type="caution">
    <text evidence="1">The sequence shown here is derived from an EMBL/GenBank/DDBJ whole genome shotgun (WGS) entry which is preliminary data.</text>
</comment>
<dbReference type="EMBL" id="CAHIKZ030004471">
    <property type="protein sequence ID" value="CAE1310992.1"/>
    <property type="molecule type" value="Genomic_DNA"/>
</dbReference>
<organism evidence="1 2">
    <name type="scientific">Acanthosepion pharaonis</name>
    <name type="common">Pharaoh cuttlefish</name>
    <name type="synonym">Sepia pharaonis</name>
    <dbReference type="NCBI Taxonomy" id="158019"/>
    <lineage>
        <taxon>Eukaryota</taxon>
        <taxon>Metazoa</taxon>
        <taxon>Spiralia</taxon>
        <taxon>Lophotrochozoa</taxon>
        <taxon>Mollusca</taxon>
        <taxon>Cephalopoda</taxon>
        <taxon>Coleoidea</taxon>
        <taxon>Decapodiformes</taxon>
        <taxon>Sepiida</taxon>
        <taxon>Sepiina</taxon>
        <taxon>Sepiidae</taxon>
        <taxon>Acanthosepion</taxon>
    </lineage>
</organism>
<dbReference type="Proteomes" id="UP000597762">
    <property type="component" value="Unassembled WGS sequence"/>
</dbReference>
<proteinExistence type="predicted"/>
<dbReference type="Gene3D" id="2.60.120.200">
    <property type="match status" value="2"/>
</dbReference>
<dbReference type="OrthoDB" id="6275838at2759"/>
<accession>A0A812DUL1</accession>
<keyword evidence="2" id="KW-1185">Reference proteome</keyword>
<dbReference type="AlphaFoldDB" id="A0A812DUL1"/>
<evidence type="ECO:0000313" key="2">
    <source>
        <dbReference type="Proteomes" id="UP000597762"/>
    </source>
</evidence>
<reference evidence="1" key="1">
    <citation type="submission" date="2021-01" db="EMBL/GenBank/DDBJ databases">
        <authorList>
            <person name="Li R."/>
            <person name="Bekaert M."/>
        </authorList>
    </citation>
    <scope>NUCLEOTIDE SEQUENCE</scope>
    <source>
        <strain evidence="1">Farmed</strain>
    </source>
</reference>
<dbReference type="InterPro" id="IPR013320">
    <property type="entry name" value="ConA-like_dom_sf"/>
</dbReference>
<sequence length="485" mass="55368">MVYYLPMDAYQNGTLKNPSGLYVNVFGGPKFTRGVLNRALVIRGHQWIRVAGPAHRQECFGDLDLCPEGYTISFWLKFLYPSYKKQVFLTNGGDRSDSHGIAMLYSKGVLEFIFRDKSGNEWRASDKNVLPGQWFMTVHELKQLGPIYHYHLDMDAKRGKSLDVAHMDASIYGNVWLSHDAVIGRSLQLSGPEQYVSLQHQDRDTLLYLDFIQRGKPHFDYFTFDQMIGNRIIHPSIMIETYGNPKLVSGKIGNAIQLDGKNEYVDMNEHPGKCLGDLDACPHGLLMTTWMRLDHLKDNMAFFSTALNGITMEFTGGKLVFSLATSSKMWTAKMDPRRLSPGKWQFLEISWHPQHGLKIYVNENLIASDLTNGETAVKSQNFRFQHSQDRFYLGKGKDTGNKLVFGAVTFDNIRYWYGDRDYLLAHGYLQRGRPINYLIDMEKISGKRLIDDSLYITVNGDPQLIPGRIFTAPSELPWPLACFSD</sequence>
<name>A0A812DUL1_ACAPH</name>
<protein>
    <submittedName>
        <fullName evidence="1">Uncharacterized protein</fullName>
    </submittedName>
</protein>
<gene>
    <name evidence="1" type="ORF">SPHA_62484</name>
</gene>